<keyword evidence="11" id="KW-0408">Iron</keyword>
<evidence type="ECO:0000313" key="19">
    <source>
        <dbReference type="Proteomes" id="UP000198683"/>
    </source>
</evidence>
<evidence type="ECO:0000256" key="12">
    <source>
        <dbReference type="ARBA" id="ARBA00023012"/>
    </source>
</evidence>
<dbReference type="InterPro" id="IPR036890">
    <property type="entry name" value="HATPase_C_sf"/>
</dbReference>
<evidence type="ECO:0000256" key="7">
    <source>
        <dbReference type="ARBA" id="ARBA00022490"/>
    </source>
</evidence>
<dbReference type="GO" id="GO:0000155">
    <property type="term" value="F:phosphorelay sensor kinase activity"/>
    <property type="evidence" value="ECO:0007669"/>
    <property type="project" value="InterPro"/>
</dbReference>
<comment type="cofactor">
    <cofactor evidence="2">
        <name>[4Fe-4S] cluster</name>
        <dbReference type="ChEBI" id="CHEBI:49883"/>
    </cofactor>
</comment>
<dbReference type="InterPro" id="IPR005467">
    <property type="entry name" value="His_kinase_dom"/>
</dbReference>
<dbReference type="GO" id="GO:0046983">
    <property type="term" value="F:protein dimerization activity"/>
    <property type="evidence" value="ECO:0007669"/>
    <property type="project" value="InterPro"/>
</dbReference>
<keyword evidence="7" id="KW-0963">Cytoplasm</keyword>
<comment type="subcellular location">
    <subcellularLocation>
        <location evidence="3">Cytoplasm</location>
    </subcellularLocation>
</comment>
<evidence type="ECO:0000256" key="5">
    <source>
        <dbReference type="ARBA" id="ARBA00017322"/>
    </source>
</evidence>
<evidence type="ECO:0000256" key="8">
    <source>
        <dbReference type="ARBA" id="ARBA00022679"/>
    </source>
</evidence>
<dbReference type="Gene3D" id="3.30.565.10">
    <property type="entry name" value="Histidine kinase-like ATPase, C-terminal domain"/>
    <property type="match status" value="1"/>
</dbReference>
<feature type="transmembrane region" description="Helical" evidence="16">
    <location>
        <begin position="117"/>
        <end position="138"/>
    </location>
</feature>
<dbReference type="GO" id="GO:0051539">
    <property type="term" value="F:4 iron, 4 sulfur cluster binding"/>
    <property type="evidence" value="ECO:0007669"/>
    <property type="project" value="UniProtKB-KW"/>
</dbReference>
<evidence type="ECO:0000256" key="6">
    <source>
        <dbReference type="ARBA" id="ARBA00022485"/>
    </source>
</evidence>
<sequence length="412" mass="43164">MARSAAIWTEPDDPGGRRGRWIFPAVAYGLLAVGLVGAWATGRLTAEAGWMAVPAAVWVASLVWIYPRRAERRGLAVLHYAGLLVLGGALVTVSSFFTMFLSVAYPMAGAMLPRRGMMAGVAATAIVMVVAQTGPGALGAGQVNLVVPLLGIALPMLFAGWQLTAESERRHRTNVRLQAALEENAGLHAQLVVQAREAGVLDERQRLAREIHDTIAQDLVALVTQVRAATGADDDPELRRRHLDNVAVLADRALTEARRSVRALRPAPLLDARLPDALAEMAARWGESSGVVPEVEVTGTPRVLASAVEVTLFRVAQEALSNIARHAGARRVGVTLSYLDDTVLLDVRDDGTGFDPAAGGSRGGGFGLDTMAQRVRGVGGTLSVESAPGQGTAVAAAVPAIPADPGGTEEAT</sequence>
<dbReference type="PANTHER" id="PTHR24421">
    <property type="entry name" value="NITRATE/NITRITE SENSOR PROTEIN NARX-RELATED"/>
    <property type="match status" value="1"/>
</dbReference>
<dbReference type="PIRSF" id="PIRSF037434">
    <property type="entry name" value="STHK_ChrS"/>
    <property type="match status" value="1"/>
</dbReference>
<dbReference type="GO" id="GO:0016020">
    <property type="term" value="C:membrane"/>
    <property type="evidence" value="ECO:0007669"/>
    <property type="project" value="InterPro"/>
</dbReference>
<evidence type="ECO:0000313" key="18">
    <source>
        <dbReference type="EMBL" id="SDL01752.1"/>
    </source>
</evidence>
<dbReference type="EC" id="2.7.13.3" evidence="4"/>
<comment type="function">
    <text evidence="14">Member of the two-component regulatory system NreB/NreC involved in the control of dissimilatory nitrate/nitrite reduction in response to oxygen. NreB functions as a direct oxygen sensor histidine kinase which is autophosphorylated, in the absence of oxygen, probably at the conserved histidine residue, and transfers its phosphate group probably to a conserved aspartate residue of NreC. NreB/NreC activates the expression of the nitrate (narGHJI) and nitrite (nir) reductase operons, as well as the putative nitrate transporter gene narT.</text>
</comment>
<keyword evidence="16" id="KW-0812">Transmembrane</keyword>
<keyword evidence="12" id="KW-0902">Two-component regulatory system</keyword>
<evidence type="ECO:0000256" key="14">
    <source>
        <dbReference type="ARBA" id="ARBA00024827"/>
    </source>
</evidence>
<dbReference type="PRINTS" id="PR00344">
    <property type="entry name" value="BCTRLSENSOR"/>
</dbReference>
<evidence type="ECO:0000256" key="16">
    <source>
        <dbReference type="SAM" id="Phobius"/>
    </source>
</evidence>
<dbReference type="SMART" id="SM00387">
    <property type="entry name" value="HATPase_c"/>
    <property type="match status" value="1"/>
</dbReference>
<feature type="transmembrane region" description="Helical" evidence="16">
    <location>
        <begin position="145"/>
        <end position="163"/>
    </location>
</feature>
<dbReference type="CDD" id="cd16917">
    <property type="entry name" value="HATPase_UhpB-NarQ-NarX-like"/>
    <property type="match status" value="1"/>
</dbReference>
<dbReference type="RefSeq" id="WP_090768692.1">
    <property type="nucleotide sequence ID" value="NZ_FNFB01000014.1"/>
</dbReference>
<dbReference type="InterPro" id="IPR050482">
    <property type="entry name" value="Sensor_HK_TwoCompSys"/>
</dbReference>
<evidence type="ECO:0000256" key="4">
    <source>
        <dbReference type="ARBA" id="ARBA00012438"/>
    </source>
</evidence>
<evidence type="ECO:0000256" key="1">
    <source>
        <dbReference type="ARBA" id="ARBA00000085"/>
    </source>
</evidence>
<keyword evidence="8" id="KW-0808">Transferase</keyword>
<dbReference type="InterPro" id="IPR011712">
    <property type="entry name" value="Sig_transdc_His_kin_sub3_dim/P"/>
</dbReference>
<dbReference type="InterPro" id="IPR017205">
    <property type="entry name" value="Sig_transdc_His_kinase_ChrS"/>
</dbReference>
<dbReference type="STRING" id="683260.SAMN05421874_114136"/>
<dbReference type="Pfam" id="PF02518">
    <property type="entry name" value="HATPase_c"/>
    <property type="match status" value="1"/>
</dbReference>
<protein>
    <recommendedName>
        <fullName evidence="5">Oxygen sensor histidine kinase NreB</fullName>
        <ecNumber evidence="4">2.7.13.3</ecNumber>
    </recommendedName>
    <alternativeName>
        <fullName evidence="15">Nitrogen regulation protein B</fullName>
    </alternativeName>
</protein>
<gene>
    <name evidence="18" type="ORF">SAMN05421874_114136</name>
</gene>
<dbReference type="PANTHER" id="PTHR24421:SF62">
    <property type="entry name" value="SENSORY TRANSDUCTION HISTIDINE KINASE"/>
    <property type="match status" value="1"/>
</dbReference>
<evidence type="ECO:0000256" key="15">
    <source>
        <dbReference type="ARBA" id="ARBA00030800"/>
    </source>
</evidence>
<name>A0A1G9GMB3_9ACTN</name>
<evidence type="ECO:0000256" key="13">
    <source>
        <dbReference type="ARBA" id="ARBA00023014"/>
    </source>
</evidence>
<dbReference type="Pfam" id="PF07730">
    <property type="entry name" value="HisKA_3"/>
    <property type="match status" value="1"/>
</dbReference>
<proteinExistence type="predicted"/>
<dbReference type="InterPro" id="IPR004358">
    <property type="entry name" value="Sig_transdc_His_kin-like_C"/>
</dbReference>
<evidence type="ECO:0000256" key="9">
    <source>
        <dbReference type="ARBA" id="ARBA00022723"/>
    </source>
</evidence>
<dbReference type="GO" id="GO:0005737">
    <property type="term" value="C:cytoplasm"/>
    <property type="evidence" value="ECO:0007669"/>
    <property type="project" value="UniProtKB-SubCell"/>
</dbReference>
<dbReference type="EMBL" id="FNFB01000014">
    <property type="protein sequence ID" value="SDL01752.1"/>
    <property type="molecule type" value="Genomic_DNA"/>
</dbReference>
<dbReference type="GO" id="GO:0046872">
    <property type="term" value="F:metal ion binding"/>
    <property type="evidence" value="ECO:0007669"/>
    <property type="project" value="UniProtKB-KW"/>
</dbReference>
<dbReference type="OrthoDB" id="144293at2"/>
<dbReference type="Gene3D" id="1.20.5.1930">
    <property type="match status" value="1"/>
</dbReference>
<evidence type="ECO:0000256" key="2">
    <source>
        <dbReference type="ARBA" id="ARBA00001966"/>
    </source>
</evidence>
<organism evidence="18 19">
    <name type="scientific">Nonomuraea maritima</name>
    <dbReference type="NCBI Taxonomy" id="683260"/>
    <lineage>
        <taxon>Bacteria</taxon>
        <taxon>Bacillati</taxon>
        <taxon>Actinomycetota</taxon>
        <taxon>Actinomycetes</taxon>
        <taxon>Streptosporangiales</taxon>
        <taxon>Streptosporangiaceae</taxon>
        <taxon>Nonomuraea</taxon>
    </lineage>
</organism>
<comment type="catalytic activity">
    <reaction evidence="1">
        <text>ATP + protein L-histidine = ADP + protein N-phospho-L-histidine.</text>
        <dbReference type="EC" id="2.7.13.3"/>
    </reaction>
</comment>
<feature type="transmembrane region" description="Helical" evidence="16">
    <location>
        <begin position="78"/>
        <end position="105"/>
    </location>
</feature>
<dbReference type="InterPro" id="IPR003594">
    <property type="entry name" value="HATPase_dom"/>
</dbReference>
<dbReference type="PROSITE" id="PS50109">
    <property type="entry name" value="HIS_KIN"/>
    <property type="match status" value="1"/>
</dbReference>
<dbReference type="AlphaFoldDB" id="A0A1G9GMB3"/>
<dbReference type="Proteomes" id="UP000198683">
    <property type="component" value="Unassembled WGS sequence"/>
</dbReference>
<evidence type="ECO:0000259" key="17">
    <source>
        <dbReference type="PROSITE" id="PS50109"/>
    </source>
</evidence>
<feature type="domain" description="Histidine kinase" evidence="17">
    <location>
        <begin position="312"/>
        <end position="402"/>
    </location>
</feature>
<keyword evidence="9" id="KW-0479">Metal-binding</keyword>
<accession>A0A1G9GMB3</accession>
<feature type="transmembrane region" description="Helical" evidence="16">
    <location>
        <begin position="21"/>
        <end position="42"/>
    </location>
</feature>
<evidence type="ECO:0000256" key="11">
    <source>
        <dbReference type="ARBA" id="ARBA00023004"/>
    </source>
</evidence>
<keyword evidence="6" id="KW-0004">4Fe-4S</keyword>
<evidence type="ECO:0000256" key="10">
    <source>
        <dbReference type="ARBA" id="ARBA00022777"/>
    </source>
</evidence>
<keyword evidence="16" id="KW-0472">Membrane</keyword>
<keyword evidence="10 18" id="KW-0418">Kinase</keyword>
<keyword evidence="13" id="KW-0411">Iron-sulfur</keyword>
<reference evidence="18 19" key="1">
    <citation type="submission" date="2016-10" db="EMBL/GenBank/DDBJ databases">
        <authorList>
            <person name="de Groot N.N."/>
        </authorList>
    </citation>
    <scope>NUCLEOTIDE SEQUENCE [LARGE SCALE GENOMIC DNA]</scope>
    <source>
        <strain evidence="18 19">CGMCC 4.5681</strain>
    </source>
</reference>
<dbReference type="SUPFAM" id="SSF55874">
    <property type="entry name" value="ATPase domain of HSP90 chaperone/DNA topoisomerase II/histidine kinase"/>
    <property type="match status" value="1"/>
</dbReference>
<evidence type="ECO:0000256" key="3">
    <source>
        <dbReference type="ARBA" id="ARBA00004496"/>
    </source>
</evidence>
<keyword evidence="19" id="KW-1185">Reference proteome</keyword>
<keyword evidence="16" id="KW-1133">Transmembrane helix</keyword>
<feature type="transmembrane region" description="Helical" evidence="16">
    <location>
        <begin position="48"/>
        <end position="66"/>
    </location>
</feature>